<reference evidence="11 12" key="1">
    <citation type="journal article" date="2015" name="Nature">
        <title>rRNA introns, odd ribosomes, and small enigmatic genomes across a large radiation of phyla.</title>
        <authorList>
            <person name="Brown C.T."/>
            <person name="Hug L.A."/>
            <person name="Thomas B.C."/>
            <person name="Sharon I."/>
            <person name="Castelle C.J."/>
            <person name="Singh A."/>
            <person name="Wilkins M.J."/>
            <person name="Williams K.H."/>
            <person name="Banfield J.F."/>
        </authorList>
    </citation>
    <scope>NUCLEOTIDE SEQUENCE [LARGE SCALE GENOMIC DNA]</scope>
</reference>
<accession>A0A0G1NEP6</accession>
<evidence type="ECO:0000256" key="1">
    <source>
        <dbReference type="ARBA" id="ARBA00012831"/>
    </source>
</evidence>
<dbReference type="InterPro" id="IPR044140">
    <property type="entry name" value="ProRS_anticodon_short"/>
</dbReference>
<keyword evidence="7" id="KW-0030">Aminoacyl-tRNA synthetase</keyword>
<gene>
    <name evidence="11" type="ORF">UW79_C0003G0030</name>
</gene>
<evidence type="ECO:0000256" key="5">
    <source>
        <dbReference type="ARBA" id="ARBA00022840"/>
    </source>
</evidence>
<keyword evidence="3 11" id="KW-0436">Ligase</keyword>
<dbReference type="Gene3D" id="3.40.50.800">
    <property type="entry name" value="Anticodon-binding domain"/>
    <property type="match status" value="1"/>
</dbReference>
<evidence type="ECO:0000256" key="4">
    <source>
        <dbReference type="ARBA" id="ARBA00022741"/>
    </source>
</evidence>
<evidence type="ECO:0000256" key="2">
    <source>
        <dbReference type="ARBA" id="ARBA00019110"/>
    </source>
</evidence>
<organism evidence="11 12">
    <name type="scientific">Candidatus Yanofskybacteria bacterium GW2011_GWA2_44_9</name>
    <dbReference type="NCBI Taxonomy" id="1619025"/>
    <lineage>
        <taxon>Bacteria</taxon>
        <taxon>Candidatus Yanofskyibacteriota</taxon>
    </lineage>
</organism>
<dbReference type="InterPro" id="IPR036621">
    <property type="entry name" value="Anticodon-bd_dom_sf"/>
</dbReference>
<dbReference type="InterPro" id="IPR004154">
    <property type="entry name" value="Anticodon-bd"/>
</dbReference>
<dbReference type="GO" id="GO:0006433">
    <property type="term" value="P:prolyl-tRNA aminoacylation"/>
    <property type="evidence" value="ECO:0007669"/>
    <property type="project" value="InterPro"/>
</dbReference>
<dbReference type="GO" id="GO:0005524">
    <property type="term" value="F:ATP binding"/>
    <property type="evidence" value="ECO:0007669"/>
    <property type="project" value="UniProtKB-KW"/>
</dbReference>
<dbReference type="PANTHER" id="PTHR42753:SF2">
    <property type="entry name" value="PROLINE--TRNA LIGASE"/>
    <property type="match status" value="1"/>
</dbReference>
<dbReference type="PANTHER" id="PTHR42753">
    <property type="entry name" value="MITOCHONDRIAL RIBOSOME PROTEIN L39/PROLYL-TRNA LIGASE FAMILY MEMBER"/>
    <property type="match status" value="1"/>
</dbReference>
<protein>
    <recommendedName>
        <fullName evidence="2">Proline--tRNA ligase</fullName>
        <ecNumber evidence="1">6.1.1.15</ecNumber>
    </recommendedName>
    <alternativeName>
        <fullName evidence="8">Prolyl-tRNA synthetase</fullName>
    </alternativeName>
</protein>
<dbReference type="Gene3D" id="3.30.930.10">
    <property type="entry name" value="Bira Bifunctional Protein, Domain 2"/>
    <property type="match status" value="1"/>
</dbReference>
<proteinExistence type="predicted"/>
<keyword evidence="4" id="KW-0547">Nucleotide-binding</keyword>
<evidence type="ECO:0000256" key="3">
    <source>
        <dbReference type="ARBA" id="ARBA00022598"/>
    </source>
</evidence>
<comment type="catalytic activity">
    <reaction evidence="9">
        <text>tRNA(Pro) + L-proline + ATP = L-prolyl-tRNA(Pro) + AMP + diphosphate</text>
        <dbReference type="Rhea" id="RHEA:14305"/>
        <dbReference type="Rhea" id="RHEA-COMP:9700"/>
        <dbReference type="Rhea" id="RHEA-COMP:9702"/>
        <dbReference type="ChEBI" id="CHEBI:30616"/>
        <dbReference type="ChEBI" id="CHEBI:33019"/>
        <dbReference type="ChEBI" id="CHEBI:60039"/>
        <dbReference type="ChEBI" id="CHEBI:78442"/>
        <dbReference type="ChEBI" id="CHEBI:78532"/>
        <dbReference type="ChEBI" id="CHEBI:456215"/>
        <dbReference type="EC" id="6.1.1.15"/>
    </reaction>
</comment>
<feature type="domain" description="Aminoacyl-transfer RNA synthetases class-II family profile" evidence="10">
    <location>
        <begin position="34"/>
        <end position="314"/>
    </location>
</feature>
<dbReference type="PRINTS" id="PR01046">
    <property type="entry name" value="TRNASYNTHPRO"/>
</dbReference>
<evidence type="ECO:0000256" key="9">
    <source>
        <dbReference type="ARBA" id="ARBA00047671"/>
    </source>
</evidence>
<dbReference type="GO" id="GO:0005829">
    <property type="term" value="C:cytosol"/>
    <property type="evidence" value="ECO:0007669"/>
    <property type="project" value="TreeGrafter"/>
</dbReference>
<dbReference type="InterPro" id="IPR002316">
    <property type="entry name" value="Pro-tRNA-ligase_IIa"/>
</dbReference>
<evidence type="ECO:0000259" key="10">
    <source>
        <dbReference type="PROSITE" id="PS50862"/>
    </source>
</evidence>
<sequence length="415" mass="46668">MRLSKLFTKTLREAPADEASKNAQFLIRGGFISKVMAGVYEYMPLGWRVLDKINNIIREEMNAVGGQELFMSVFQNKDIWSATERWDGAKEVMYQFKDSSGKELGLGFTHEEPLTAAAQHFISSYKDLPKAVYQIQTKFRREERAKSGLLRGREFLMKDLYSFHADQEDLDRYYEEVAVAYDKIFKRVGVKALRTSASGGLFSKYSDEFQVLADVGEDLIYVCSECGYAENKEIHAEGGSKCPKCGHGFTEEKSIEVGNIFKLGTKFSSALGLDFTDEAGAKKPVIMASYGIGPGRLMATAVEVSNDERGIIWPETIAPYRVHLVLLDEQGARSKEQEVANKIYEDLSKKGIDVLYDDRQDKTAGEKFADADLLGCPVRLVVSKRTLEKDQVEIKMRNKKEVAFASLKDLLSQLP</sequence>
<dbReference type="Pfam" id="PF00587">
    <property type="entry name" value="tRNA-synt_2b"/>
    <property type="match status" value="1"/>
</dbReference>
<dbReference type="PROSITE" id="PS50862">
    <property type="entry name" value="AA_TRNA_LIGASE_II"/>
    <property type="match status" value="1"/>
</dbReference>
<dbReference type="GO" id="GO:0004827">
    <property type="term" value="F:proline-tRNA ligase activity"/>
    <property type="evidence" value="ECO:0007669"/>
    <property type="project" value="UniProtKB-EC"/>
</dbReference>
<keyword evidence="6" id="KW-0648">Protein biosynthesis</keyword>
<dbReference type="InterPro" id="IPR002314">
    <property type="entry name" value="aa-tRNA-synt_IIb"/>
</dbReference>
<evidence type="ECO:0000313" key="12">
    <source>
        <dbReference type="Proteomes" id="UP000034032"/>
    </source>
</evidence>
<evidence type="ECO:0000256" key="8">
    <source>
        <dbReference type="ARBA" id="ARBA00029731"/>
    </source>
</evidence>
<dbReference type="SUPFAM" id="SSF52954">
    <property type="entry name" value="Class II aaRS ABD-related"/>
    <property type="match status" value="1"/>
</dbReference>
<name>A0A0G1NEP6_9BACT</name>
<dbReference type="EC" id="6.1.1.15" evidence="1"/>
<dbReference type="PATRIC" id="fig|1619025.3.peg.146"/>
<dbReference type="EMBL" id="LCJR01000003">
    <property type="protein sequence ID" value="KKT82649.1"/>
    <property type="molecule type" value="Genomic_DNA"/>
</dbReference>
<dbReference type="Proteomes" id="UP000034032">
    <property type="component" value="Unassembled WGS sequence"/>
</dbReference>
<comment type="caution">
    <text evidence="11">The sequence shown here is derived from an EMBL/GenBank/DDBJ whole genome shotgun (WGS) entry which is preliminary data.</text>
</comment>
<evidence type="ECO:0000313" key="11">
    <source>
        <dbReference type="EMBL" id="KKT82649.1"/>
    </source>
</evidence>
<dbReference type="AlphaFoldDB" id="A0A0G1NEP6"/>
<dbReference type="InterPro" id="IPR050062">
    <property type="entry name" value="Pro-tRNA_synthetase"/>
</dbReference>
<dbReference type="Pfam" id="PF03129">
    <property type="entry name" value="HGTP_anticodon"/>
    <property type="match status" value="1"/>
</dbReference>
<evidence type="ECO:0000256" key="7">
    <source>
        <dbReference type="ARBA" id="ARBA00023146"/>
    </source>
</evidence>
<evidence type="ECO:0000256" key="6">
    <source>
        <dbReference type="ARBA" id="ARBA00022917"/>
    </source>
</evidence>
<dbReference type="SUPFAM" id="SSF55681">
    <property type="entry name" value="Class II aaRS and biotin synthetases"/>
    <property type="match status" value="1"/>
</dbReference>
<keyword evidence="5" id="KW-0067">ATP-binding</keyword>
<dbReference type="CDD" id="cd00861">
    <property type="entry name" value="ProRS_anticodon_short"/>
    <property type="match status" value="1"/>
</dbReference>
<dbReference type="InterPro" id="IPR006195">
    <property type="entry name" value="aa-tRNA-synth_II"/>
</dbReference>
<dbReference type="InterPro" id="IPR045864">
    <property type="entry name" value="aa-tRNA-synth_II/BPL/LPL"/>
</dbReference>